<dbReference type="PROSITE" id="PS51755">
    <property type="entry name" value="OMPR_PHOB"/>
    <property type="match status" value="1"/>
</dbReference>
<dbReference type="InterPro" id="IPR036388">
    <property type="entry name" value="WH-like_DNA-bd_sf"/>
</dbReference>
<dbReference type="SUPFAM" id="SSF52172">
    <property type="entry name" value="CheY-like"/>
    <property type="match status" value="1"/>
</dbReference>
<dbReference type="InterPro" id="IPR011006">
    <property type="entry name" value="CheY-like_superfamily"/>
</dbReference>
<evidence type="ECO:0000313" key="7">
    <source>
        <dbReference type="EMBL" id="NEG54685.1"/>
    </source>
</evidence>
<comment type="caution">
    <text evidence="7">The sequence shown here is derived from an EMBL/GenBank/DDBJ whole genome shotgun (WGS) entry which is preliminary data.</text>
</comment>
<reference evidence="7 8" key="1">
    <citation type="submission" date="2019-10" db="EMBL/GenBank/DDBJ databases">
        <title>Bifidobacterium from non-human primates.</title>
        <authorList>
            <person name="Modesto M."/>
        </authorList>
    </citation>
    <scope>NUCLEOTIDE SEQUENCE [LARGE SCALE GENOMIC DNA]</scope>
    <source>
        <strain evidence="7 8">SMA15</strain>
    </source>
</reference>
<comment type="caution">
    <text evidence="2">Lacks conserved residue(s) required for the propagation of feature annotation.</text>
</comment>
<gene>
    <name evidence="7" type="ORF">GFD21_02580</name>
</gene>
<name>A0A6L9SR89_9BIFI</name>
<feature type="domain" description="Response regulatory" evidence="5">
    <location>
        <begin position="1"/>
        <end position="104"/>
    </location>
</feature>
<dbReference type="GO" id="GO:0000156">
    <property type="term" value="F:phosphorelay response regulator activity"/>
    <property type="evidence" value="ECO:0007669"/>
    <property type="project" value="TreeGrafter"/>
</dbReference>
<evidence type="ECO:0000256" key="1">
    <source>
        <dbReference type="ARBA" id="ARBA00023125"/>
    </source>
</evidence>
<dbReference type="Gene3D" id="6.10.250.690">
    <property type="match status" value="1"/>
</dbReference>
<dbReference type="PROSITE" id="PS50110">
    <property type="entry name" value="RESPONSE_REGULATORY"/>
    <property type="match status" value="1"/>
</dbReference>
<evidence type="ECO:0000256" key="2">
    <source>
        <dbReference type="PROSITE-ProRule" id="PRU00169"/>
    </source>
</evidence>
<feature type="region of interest" description="Disordered" evidence="4">
    <location>
        <begin position="22"/>
        <end position="41"/>
    </location>
</feature>
<dbReference type="Gene3D" id="1.10.10.10">
    <property type="entry name" value="Winged helix-like DNA-binding domain superfamily/Winged helix DNA-binding domain"/>
    <property type="match status" value="1"/>
</dbReference>
<dbReference type="PANTHER" id="PTHR48111:SF36">
    <property type="entry name" value="TRANSCRIPTIONAL REGULATORY PROTEIN CUTR"/>
    <property type="match status" value="1"/>
</dbReference>
<accession>A0A6L9SR89</accession>
<dbReference type="SUPFAM" id="SSF46894">
    <property type="entry name" value="C-terminal effector domain of the bipartite response regulators"/>
    <property type="match status" value="1"/>
</dbReference>
<dbReference type="PANTHER" id="PTHR48111">
    <property type="entry name" value="REGULATOR OF RPOS"/>
    <property type="match status" value="1"/>
</dbReference>
<dbReference type="Pfam" id="PF00486">
    <property type="entry name" value="Trans_reg_C"/>
    <property type="match status" value="1"/>
</dbReference>
<dbReference type="InterPro" id="IPR001789">
    <property type="entry name" value="Sig_transdc_resp-reg_receiver"/>
</dbReference>
<evidence type="ECO:0000256" key="4">
    <source>
        <dbReference type="SAM" id="MobiDB-lite"/>
    </source>
</evidence>
<dbReference type="EMBL" id="WHZV01000001">
    <property type="protein sequence ID" value="NEG54685.1"/>
    <property type="molecule type" value="Genomic_DNA"/>
</dbReference>
<dbReference type="GO" id="GO:0006355">
    <property type="term" value="P:regulation of DNA-templated transcription"/>
    <property type="evidence" value="ECO:0007669"/>
    <property type="project" value="InterPro"/>
</dbReference>
<evidence type="ECO:0000259" key="6">
    <source>
        <dbReference type="PROSITE" id="PS51755"/>
    </source>
</evidence>
<sequence length="213" mass="22855">MRHHRPPVSATGLRVLHSGHADGNARMKASPVRLSDPTASLSPYRRNRRMMATIAANRIPVAVLMLTAAAEIGDRVSGLDLGVDDYLTKPFAYPELLARIRALRRRTGGGSDGDGTVLTRGGITLDMAKRLVFVGSGRAPADLTPKEHGVLVELMLAGGGYVSTESLHDAVWDDPATASTAADLVKTTAYSLRRKLGDRDAVVSMRGKGYRLR</sequence>
<organism evidence="7 8">
    <name type="scientific">Bifidobacterium platyrrhinorum</name>
    <dbReference type="NCBI Taxonomy" id="2661628"/>
    <lineage>
        <taxon>Bacteria</taxon>
        <taxon>Bacillati</taxon>
        <taxon>Actinomycetota</taxon>
        <taxon>Actinomycetes</taxon>
        <taxon>Bifidobacteriales</taxon>
        <taxon>Bifidobacteriaceae</taxon>
        <taxon>Bifidobacterium</taxon>
    </lineage>
</organism>
<dbReference type="SMART" id="SM00862">
    <property type="entry name" value="Trans_reg_C"/>
    <property type="match status" value="1"/>
</dbReference>
<dbReference type="AlphaFoldDB" id="A0A6L9SR89"/>
<dbReference type="Proteomes" id="UP000483293">
    <property type="component" value="Unassembled WGS sequence"/>
</dbReference>
<feature type="domain" description="OmpR/PhoB-type" evidence="6">
    <location>
        <begin position="115"/>
        <end position="213"/>
    </location>
</feature>
<evidence type="ECO:0000313" key="8">
    <source>
        <dbReference type="Proteomes" id="UP000483293"/>
    </source>
</evidence>
<dbReference type="InterPro" id="IPR039420">
    <property type="entry name" value="WalR-like"/>
</dbReference>
<evidence type="ECO:0000256" key="3">
    <source>
        <dbReference type="PROSITE-ProRule" id="PRU01091"/>
    </source>
</evidence>
<keyword evidence="8" id="KW-1185">Reference proteome</keyword>
<dbReference type="InterPro" id="IPR001867">
    <property type="entry name" value="OmpR/PhoB-type_DNA-bd"/>
</dbReference>
<keyword evidence="1 3" id="KW-0238">DNA-binding</keyword>
<dbReference type="GO" id="GO:0005829">
    <property type="term" value="C:cytosol"/>
    <property type="evidence" value="ECO:0007669"/>
    <property type="project" value="TreeGrafter"/>
</dbReference>
<dbReference type="GO" id="GO:0000976">
    <property type="term" value="F:transcription cis-regulatory region binding"/>
    <property type="evidence" value="ECO:0007669"/>
    <property type="project" value="TreeGrafter"/>
</dbReference>
<proteinExistence type="predicted"/>
<dbReference type="GO" id="GO:0032993">
    <property type="term" value="C:protein-DNA complex"/>
    <property type="evidence" value="ECO:0007669"/>
    <property type="project" value="TreeGrafter"/>
</dbReference>
<feature type="DNA-binding region" description="OmpR/PhoB-type" evidence="3">
    <location>
        <begin position="115"/>
        <end position="213"/>
    </location>
</feature>
<dbReference type="CDD" id="cd00383">
    <property type="entry name" value="trans_reg_C"/>
    <property type="match status" value="1"/>
</dbReference>
<evidence type="ECO:0000259" key="5">
    <source>
        <dbReference type="PROSITE" id="PS50110"/>
    </source>
</evidence>
<protein>
    <submittedName>
        <fullName evidence="7">Response regulator</fullName>
    </submittedName>
</protein>
<dbReference type="InterPro" id="IPR016032">
    <property type="entry name" value="Sig_transdc_resp-reg_C-effctor"/>
</dbReference>